<dbReference type="PROSITE" id="PS51257">
    <property type="entry name" value="PROKAR_LIPOPROTEIN"/>
    <property type="match status" value="1"/>
</dbReference>
<protein>
    <recommendedName>
        <fullName evidence="3">Lipocalin-like protein</fullName>
    </recommendedName>
</protein>
<keyword evidence="2" id="KW-1185">Reference proteome</keyword>
<evidence type="ECO:0000313" key="1">
    <source>
        <dbReference type="EMBL" id="TDS05967.1"/>
    </source>
</evidence>
<accession>A0A4R7CU45</accession>
<evidence type="ECO:0000313" key="2">
    <source>
        <dbReference type="Proteomes" id="UP000294752"/>
    </source>
</evidence>
<evidence type="ECO:0008006" key="3">
    <source>
        <dbReference type="Google" id="ProtNLM"/>
    </source>
</evidence>
<dbReference type="OrthoDB" id="716665at2"/>
<comment type="caution">
    <text evidence="1">The sequence shown here is derived from an EMBL/GenBank/DDBJ whole genome shotgun (WGS) entry which is preliminary data.</text>
</comment>
<gene>
    <name evidence="1" type="ORF">B0I21_1181</name>
</gene>
<dbReference type="RefSeq" id="WP_133642237.1">
    <property type="nucleotide sequence ID" value="NZ_SNZV01000018.1"/>
</dbReference>
<sequence length="133" mass="15540">MKRLSILVACAIAFVACKKDEDQQELIYGRWYEFSQEYIERDIEDGSISIDRDTFENSQDYLEFTRDGQVLSSTNRPGTFTITNDSLFITIDYQDVTETLPLKYRISSNELTVTQTSSRTYEVIEQSLTYRKK</sequence>
<dbReference type="Proteomes" id="UP000294752">
    <property type="component" value="Unassembled WGS sequence"/>
</dbReference>
<dbReference type="EMBL" id="SNZV01000018">
    <property type="protein sequence ID" value="TDS05967.1"/>
    <property type="molecule type" value="Genomic_DNA"/>
</dbReference>
<reference evidence="1 2" key="1">
    <citation type="submission" date="2019-03" db="EMBL/GenBank/DDBJ databases">
        <title>Genomic Encyclopedia of Type Strains, Phase III (KMG-III): the genomes of soil and plant-associated and newly described type strains.</title>
        <authorList>
            <person name="Whitman W."/>
        </authorList>
    </citation>
    <scope>NUCLEOTIDE SEQUENCE [LARGE SCALE GENOMIC DNA]</scope>
    <source>
        <strain evidence="1 2">CGMCC 1.12801</strain>
    </source>
</reference>
<organism evidence="1 2">
    <name type="scientific">Sphingobacterium paludis</name>
    <dbReference type="NCBI Taxonomy" id="1476465"/>
    <lineage>
        <taxon>Bacteria</taxon>
        <taxon>Pseudomonadati</taxon>
        <taxon>Bacteroidota</taxon>
        <taxon>Sphingobacteriia</taxon>
        <taxon>Sphingobacteriales</taxon>
        <taxon>Sphingobacteriaceae</taxon>
        <taxon>Sphingobacterium</taxon>
    </lineage>
</organism>
<dbReference type="AlphaFoldDB" id="A0A4R7CU45"/>
<proteinExistence type="predicted"/>
<name>A0A4R7CU45_9SPHI</name>